<evidence type="ECO:0000313" key="1">
    <source>
        <dbReference type="EMBL" id="CAJ1938394.1"/>
    </source>
</evidence>
<name>A0AA86SFR1_9FABA</name>
<evidence type="ECO:0000313" key="2">
    <source>
        <dbReference type="Proteomes" id="UP001189624"/>
    </source>
</evidence>
<protein>
    <submittedName>
        <fullName evidence="1">Uncharacterized protein</fullName>
    </submittedName>
</protein>
<sequence length="375" mass="42642">MHKFNIGVSLTSSYSTVKKEEKGQELLSCRNSLIRNFHLLQHSFLEEILIFLSFVTSSHCQHSALSHMRSRKELDIRDMSEKAYGSKDNENSQLSLYPEAKLTLYGVIAYIEPAGRALWNCKSLCLYSSLNSKKSSTSHNTRTRLGELECIGRGKLLLERTPSDLGVWLNLSFKYLTRDLVSQNRATQRSRRAVRVALEKSHLGDLLRRSYPWSRLAHTQATSLRGTSLLCHHPISLAVKMYIVFRVRSLRNNISSPLGVVYKIAYSKGLIKPVPNPESKAIGTKLEEYCDFHQAKERAQYCCVELSEEWSRIFIIDNGSIIPPSPKSSVTANLLPKHEATINYLEDDDEKDYTYLINPEEKEAERVEGTALGQI</sequence>
<reference evidence="1" key="1">
    <citation type="submission" date="2023-10" db="EMBL/GenBank/DDBJ databases">
        <authorList>
            <person name="Domelevo Entfellner J.-B."/>
        </authorList>
    </citation>
    <scope>NUCLEOTIDE SEQUENCE</scope>
</reference>
<gene>
    <name evidence="1" type="ORF">AYBTSS11_LOCUS8552</name>
</gene>
<dbReference type="Proteomes" id="UP001189624">
    <property type="component" value="Chromosome 3"/>
</dbReference>
<proteinExistence type="predicted"/>
<dbReference type="EMBL" id="OY731400">
    <property type="protein sequence ID" value="CAJ1938394.1"/>
    <property type="molecule type" value="Genomic_DNA"/>
</dbReference>
<keyword evidence="2" id="KW-1185">Reference proteome</keyword>
<dbReference type="Gramene" id="rna-AYBTSS11_LOCUS8552">
    <property type="protein sequence ID" value="CAJ1938394.1"/>
    <property type="gene ID" value="gene-AYBTSS11_LOCUS8552"/>
</dbReference>
<accession>A0AA86SFR1</accession>
<dbReference type="AlphaFoldDB" id="A0AA86SFR1"/>
<organism evidence="1 2">
    <name type="scientific">Sphenostylis stenocarpa</name>
    <dbReference type="NCBI Taxonomy" id="92480"/>
    <lineage>
        <taxon>Eukaryota</taxon>
        <taxon>Viridiplantae</taxon>
        <taxon>Streptophyta</taxon>
        <taxon>Embryophyta</taxon>
        <taxon>Tracheophyta</taxon>
        <taxon>Spermatophyta</taxon>
        <taxon>Magnoliopsida</taxon>
        <taxon>eudicotyledons</taxon>
        <taxon>Gunneridae</taxon>
        <taxon>Pentapetalae</taxon>
        <taxon>rosids</taxon>
        <taxon>fabids</taxon>
        <taxon>Fabales</taxon>
        <taxon>Fabaceae</taxon>
        <taxon>Papilionoideae</taxon>
        <taxon>50 kb inversion clade</taxon>
        <taxon>NPAAA clade</taxon>
        <taxon>indigoferoid/millettioid clade</taxon>
        <taxon>Phaseoleae</taxon>
        <taxon>Sphenostylis</taxon>
    </lineage>
</organism>